<dbReference type="SUPFAM" id="SSF52374">
    <property type="entry name" value="Nucleotidylyl transferase"/>
    <property type="match status" value="1"/>
</dbReference>
<sequence>MSDNKELEKNLQKLVPPHGGKLIDKHIISEEERYNYVEKAKTLPVLELNERTLADLECIATGVYSPLTGFMTEEDYISVVETMRLKNGVVWPIPVTLPVDDSFAGSLSKGDEITLKWNGVYMGLMTVSDIYNPNKKKEALNVYKTEDSAHPGVAALYQTESYYLGGEILLIDDLPHKDFVEYRFTPKQTRAEFTKRGWKTVVAFQTRNPIHRAHEYLQKVALESVDGLFINPLVGSTKSDDVPVQTRMETYKVILNAYYPKDRFFLGVFPANMRYAGPREAIMHAIARQNYGCSHIIIGRDHAGVGNYYGTYEAQEIFDQFSDNDLKIKPFKFEHAFYCKICEQMATQKTCPHGKESHVYLSGTKVRQMLKEGQMLPREFTRPEVAMILTDAYNGKVKVEQKGVTLLFTGLSGSGKTTITKALAQELKKRGYHVERLDGDVVRQYLTKDLGFSKHDRDENIRRVGFVAHMLTRNNVIVLMANIAPYQAVRDEIRQLIGDFMEVYVKAPIEVCESRDVKGLYKKAKAGEILNFTGVNDPYEPPTNPEIVCETDKETIEESVHKVLAKLVEYGYVDSSVLEK</sequence>
<dbReference type="NCBIfam" id="NF003166">
    <property type="entry name" value="PRK04149.1"/>
    <property type="match status" value="1"/>
</dbReference>
<keyword evidence="4 8" id="KW-0548">Nucleotidyltransferase</keyword>
<keyword evidence="6 8" id="KW-0067">ATP-binding</keyword>
<dbReference type="Gene3D" id="3.40.50.620">
    <property type="entry name" value="HUPs"/>
    <property type="match status" value="1"/>
</dbReference>
<keyword evidence="3 8" id="KW-0808">Transferase</keyword>
<dbReference type="CDD" id="cd02027">
    <property type="entry name" value="APSK"/>
    <property type="match status" value="1"/>
</dbReference>
<dbReference type="GO" id="GO:0004781">
    <property type="term" value="F:sulfate adenylyltransferase (ATP) activity"/>
    <property type="evidence" value="ECO:0007669"/>
    <property type="project" value="UniProtKB-UniRule"/>
</dbReference>
<comment type="catalytic activity">
    <reaction evidence="8">
        <text>sulfate + ATP + H(+) = adenosine 5'-phosphosulfate + diphosphate</text>
        <dbReference type="Rhea" id="RHEA:18133"/>
        <dbReference type="ChEBI" id="CHEBI:15378"/>
        <dbReference type="ChEBI" id="CHEBI:16189"/>
        <dbReference type="ChEBI" id="CHEBI:30616"/>
        <dbReference type="ChEBI" id="CHEBI:33019"/>
        <dbReference type="ChEBI" id="CHEBI:58243"/>
        <dbReference type="EC" id="2.7.7.4"/>
    </reaction>
</comment>
<keyword evidence="7" id="KW-0418">Kinase</keyword>
<dbReference type="FunFam" id="3.40.50.300:FF:000802">
    <property type="entry name" value="Sulfate adenylyltransferase"/>
    <property type="match status" value="1"/>
</dbReference>
<comment type="catalytic activity">
    <reaction evidence="1 7">
        <text>adenosine 5'-phosphosulfate + ATP = 3'-phosphoadenylyl sulfate + ADP + H(+)</text>
        <dbReference type="Rhea" id="RHEA:24152"/>
        <dbReference type="ChEBI" id="CHEBI:15378"/>
        <dbReference type="ChEBI" id="CHEBI:30616"/>
        <dbReference type="ChEBI" id="CHEBI:58243"/>
        <dbReference type="ChEBI" id="CHEBI:58339"/>
        <dbReference type="ChEBI" id="CHEBI:456216"/>
        <dbReference type="EC" id="2.7.1.25"/>
    </reaction>
</comment>
<dbReference type="HAMAP" id="MF_00066">
    <property type="entry name" value="Sulf_adenylyltr"/>
    <property type="match status" value="1"/>
</dbReference>
<comment type="caution">
    <text evidence="7">Lacks conserved residue(s) required for the propagation of feature annotation.</text>
</comment>
<dbReference type="InterPro" id="IPR050512">
    <property type="entry name" value="Sulf_AdTrans/APS_kinase"/>
</dbReference>
<dbReference type="PANTHER" id="PTHR42700:SF1">
    <property type="entry name" value="SULFATE ADENYLYLTRANSFERASE"/>
    <property type="match status" value="1"/>
</dbReference>
<reference evidence="12" key="1">
    <citation type="journal article" date="2022" name="Nat. Microbiol.">
        <title>Unique mobile elements and scalable gene flow at the prokaryote-eukaryote boundary revealed by circularized Asgard archaea genomes.</title>
        <authorList>
            <person name="Wu F."/>
            <person name="Speth D.R."/>
            <person name="Philosof A."/>
            <person name="Cremiere A."/>
            <person name="Narayanan A."/>
            <person name="Barco R.A."/>
            <person name="Connon S.A."/>
            <person name="Amend J.P."/>
            <person name="Antoshechkin I.A."/>
            <person name="Orphan V.J."/>
        </authorList>
    </citation>
    <scope>NUCLEOTIDE SEQUENCE</scope>
    <source>
        <strain evidence="12">PR6</strain>
    </source>
</reference>
<proteinExistence type="inferred from homology"/>
<comment type="function">
    <text evidence="7">Catalyzes the synthesis of activated sulfate.</text>
</comment>
<dbReference type="NCBIfam" id="NF003013">
    <property type="entry name" value="PRK03846.1"/>
    <property type="match status" value="1"/>
</dbReference>
<dbReference type="EC" id="2.7.7.4" evidence="8"/>
<dbReference type="Gene3D" id="3.10.400.10">
    <property type="entry name" value="Sulfate adenylyltransferase"/>
    <property type="match status" value="1"/>
</dbReference>
<dbReference type="SUPFAM" id="SSF52540">
    <property type="entry name" value="P-loop containing nucleoside triphosphate hydrolases"/>
    <property type="match status" value="1"/>
</dbReference>
<dbReference type="PANTHER" id="PTHR42700">
    <property type="entry name" value="SULFATE ADENYLYLTRANSFERASE"/>
    <property type="match status" value="1"/>
</dbReference>
<keyword evidence="7" id="KW-0597">Phosphoprotein</keyword>
<dbReference type="GO" id="GO:0070814">
    <property type="term" value="P:hydrogen sulfide biosynthetic process"/>
    <property type="evidence" value="ECO:0007669"/>
    <property type="project" value="UniProtKB-UniRule"/>
</dbReference>
<dbReference type="InterPro" id="IPR025980">
    <property type="entry name" value="ATP-Sase_PUA-like_dom"/>
</dbReference>
<keyword evidence="5 8" id="KW-0547">Nucleotide-binding</keyword>
<evidence type="ECO:0000256" key="8">
    <source>
        <dbReference type="HAMAP-Rule" id="MF_00066"/>
    </source>
</evidence>
<dbReference type="InterPro" id="IPR027417">
    <property type="entry name" value="P-loop_NTPase"/>
</dbReference>
<dbReference type="Pfam" id="PF01747">
    <property type="entry name" value="ATP-sulfurylase"/>
    <property type="match status" value="1"/>
</dbReference>
<dbReference type="GO" id="GO:0010134">
    <property type="term" value="P:sulfate assimilation via adenylyl sulfate reduction"/>
    <property type="evidence" value="ECO:0007669"/>
    <property type="project" value="TreeGrafter"/>
</dbReference>
<dbReference type="EC" id="2.7.1.25" evidence="7"/>
<accession>A0A9Y1BRK7</accession>
<feature type="domain" description="APS kinase" evidence="9">
    <location>
        <begin position="402"/>
        <end position="549"/>
    </location>
</feature>
<gene>
    <name evidence="8 12" type="primary">sat</name>
    <name evidence="7" type="synonym">cysC</name>
    <name evidence="12" type="ORF">K9W46_00930</name>
</gene>
<dbReference type="InterPro" id="IPR024951">
    <property type="entry name" value="Sulfurylase_cat_dom"/>
</dbReference>
<evidence type="ECO:0000256" key="1">
    <source>
        <dbReference type="ARBA" id="ARBA00001823"/>
    </source>
</evidence>
<evidence type="ECO:0000259" key="11">
    <source>
        <dbReference type="Pfam" id="PF14306"/>
    </source>
</evidence>
<dbReference type="GO" id="GO:0005737">
    <property type="term" value="C:cytoplasm"/>
    <property type="evidence" value="ECO:0007669"/>
    <property type="project" value="TreeGrafter"/>
</dbReference>
<dbReference type="InterPro" id="IPR002650">
    <property type="entry name" value="Sulphate_adenylyltransferase"/>
</dbReference>
<evidence type="ECO:0000313" key="12">
    <source>
        <dbReference type="EMBL" id="UJG43762.1"/>
    </source>
</evidence>
<evidence type="ECO:0000256" key="4">
    <source>
        <dbReference type="ARBA" id="ARBA00022695"/>
    </source>
</evidence>
<evidence type="ECO:0000256" key="7">
    <source>
        <dbReference type="HAMAP-Rule" id="MF_00065"/>
    </source>
</evidence>
<dbReference type="Pfam" id="PF01583">
    <property type="entry name" value="APS_kinase"/>
    <property type="match status" value="1"/>
</dbReference>
<dbReference type="NCBIfam" id="TIGR00339">
    <property type="entry name" value="sopT"/>
    <property type="match status" value="1"/>
</dbReference>
<feature type="domain" description="ATP-sulfurylase PUA-like" evidence="11">
    <location>
        <begin position="16"/>
        <end position="172"/>
    </location>
</feature>
<feature type="binding site" evidence="7">
    <location>
        <begin position="410"/>
        <end position="417"/>
    </location>
    <ligand>
        <name>ATP</name>
        <dbReference type="ChEBI" id="CHEBI:30616"/>
    </ligand>
</feature>
<dbReference type="GO" id="GO:0004020">
    <property type="term" value="F:adenylylsulfate kinase activity"/>
    <property type="evidence" value="ECO:0007669"/>
    <property type="project" value="UniProtKB-UniRule"/>
</dbReference>
<protein>
    <recommendedName>
        <fullName evidence="7 8">Multifunctional fusion protein</fullName>
    </recommendedName>
    <domain>
        <recommendedName>
            <fullName evidence="7">Adenylyl-sulfate kinase</fullName>
            <ecNumber evidence="7">2.7.1.25</ecNumber>
        </recommendedName>
        <alternativeName>
            <fullName evidence="7">APS kinase</fullName>
        </alternativeName>
        <alternativeName>
            <fullName evidence="7">ATP adenosine-5'-phosphosulfate 3'-phosphotransferase</fullName>
        </alternativeName>
        <alternativeName>
            <fullName evidence="7">Adenosine-5'-phosphosulfate kinase</fullName>
        </alternativeName>
    </domain>
    <domain>
        <recommendedName>
            <fullName evidence="8">Sulfate adenylyltransferase</fullName>
            <ecNumber evidence="8">2.7.7.4</ecNumber>
        </recommendedName>
        <alternativeName>
            <fullName evidence="8">ATP-sulfurylase</fullName>
        </alternativeName>
        <alternativeName>
            <fullName evidence="8">Sulfate adenylate transferase</fullName>
            <shortName evidence="8">SAT</shortName>
        </alternativeName>
    </domain>
</protein>
<dbReference type="Gene3D" id="3.40.50.300">
    <property type="entry name" value="P-loop containing nucleotide triphosphate hydrolases"/>
    <property type="match status" value="1"/>
</dbReference>
<dbReference type="SUPFAM" id="SSF88697">
    <property type="entry name" value="PUA domain-like"/>
    <property type="match status" value="1"/>
</dbReference>
<dbReference type="AlphaFoldDB" id="A0A9Y1BRK7"/>
<comment type="pathway">
    <text evidence="7">Sulfur metabolism; hydrogen sulfide biosynthesis; sulfite from sulfate: step 2/3.</text>
</comment>
<dbReference type="HAMAP" id="MF_00065">
    <property type="entry name" value="Adenylyl_sulf_kinase"/>
    <property type="match status" value="1"/>
</dbReference>
<comment type="similarity">
    <text evidence="7">Belongs to the APS kinase family.</text>
</comment>
<dbReference type="CDD" id="cd00517">
    <property type="entry name" value="ATPS"/>
    <property type="match status" value="1"/>
</dbReference>
<comment type="similarity">
    <text evidence="8">Belongs to the sulfate adenylyltransferase family.</text>
</comment>
<dbReference type="NCBIfam" id="TIGR00455">
    <property type="entry name" value="apsK"/>
    <property type="match status" value="1"/>
</dbReference>
<dbReference type="InterPro" id="IPR002891">
    <property type="entry name" value="APS"/>
</dbReference>
<feature type="domain" description="Sulphate adenylyltransferase catalytic" evidence="10">
    <location>
        <begin position="181"/>
        <end position="390"/>
    </location>
</feature>
<dbReference type="InterPro" id="IPR059117">
    <property type="entry name" value="APS_kinase_dom"/>
</dbReference>
<evidence type="ECO:0000259" key="9">
    <source>
        <dbReference type="Pfam" id="PF01583"/>
    </source>
</evidence>
<dbReference type="InterPro" id="IPR015947">
    <property type="entry name" value="PUA-like_sf"/>
</dbReference>
<dbReference type="Proteomes" id="UP001200513">
    <property type="component" value="Chromosome"/>
</dbReference>
<dbReference type="EMBL" id="CP084167">
    <property type="protein sequence ID" value="UJG43762.1"/>
    <property type="molecule type" value="Genomic_DNA"/>
</dbReference>
<name>A0A9Y1BRK7_9ARCH</name>
<evidence type="ECO:0000256" key="3">
    <source>
        <dbReference type="ARBA" id="ARBA00022679"/>
    </source>
</evidence>
<comment type="pathway">
    <text evidence="2 8">Sulfur metabolism; hydrogen sulfide biosynthesis; sulfite from sulfate: step 1/3.</text>
</comment>
<evidence type="ECO:0000259" key="10">
    <source>
        <dbReference type="Pfam" id="PF01747"/>
    </source>
</evidence>
<evidence type="ECO:0000256" key="2">
    <source>
        <dbReference type="ARBA" id="ARBA00005048"/>
    </source>
</evidence>
<dbReference type="GO" id="GO:0019379">
    <property type="term" value="P:sulfate assimilation, phosphoadenylyl sulfate reduction by phosphoadenylyl-sulfate reductase (thioredoxin)"/>
    <property type="evidence" value="ECO:0007669"/>
    <property type="project" value="TreeGrafter"/>
</dbReference>
<dbReference type="InterPro" id="IPR020792">
    <property type="entry name" value="SO4_adenylyltransferase_pro"/>
</dbReference>
<dbReference type="InterPro" id="IPR014729">
    <property type="entry name" value="Rossmann-like_a/b/a_fold"/>
</dbReference>
<evidence type="ECO:0000256" key="6">
    <source>
        <dbReference type="ARBA" id="ARBA00022840"/>
    </source>
</evidence>
<evidence type="ECO:0000256" key="5">
    <source>
        <dbReference type="ARBA" id="ARBA00022741"/>
    </source>
</evidence>
<dbReference type="Pfam" id="PF14306">
    <property type="entry name" value="PUA_2"/>
    <property type="match status" value="1"/>
</dbReference>
<organism evidence="12">
    <name type="scientific">Candidatus Heimdallarchaeum endolithica</name>
    <dbReference type="NCBI Taxonomy" id="2876572"/>
    <lineage>
        <taxon>Archaea</taxon>
        <taxon>Promethearchaeati</taxon>
        <taxon>Candidatus Heimdallarchaeota</taxon>
        <taxon>Candidatus Heimdallarchaeia (ex Rinke et al. 2021) (nom. nud.)</taxon>
        <taxon>Candidatus Heimdallarchaeales</taxon>
        <taxon>Candidatus Heimdallarchaeaceae</taxon>
        <taxon>Candidatus Heimdallarchaeum</taxon>
    </lineage>
</organism>
<dbReference type="NCBIfam" id="NF002059">
    <property type="entry name" value="PRK00889.1"/>
    <property type="match status" value="1"/>
</dbReference>
<dbReference type="GO" id="GO:0005524">
    <property type="term" value="F:ATP binding"/>
    <property type="evidence" value="ECO:0007669"/>
    <property type="project" value="UniProtKB-UniRule"/>
</dbReference>